<protein>
    <submittedName>
        <fullName evidence="3">Tetratricopeptide repeat protein</fullName>
    </submittedName>
</protein>
<dbReference type="Gene3D" id="1.25.40.10">
    <property type="entry name" value="Tetratricopeptide repeat domain"/>
    <property type="match status" value="2"/>
</dbReference>
<feature type="domain" description="PelB C-terminal" evidence="2">
    <location>
        <begin position="890"/>
        <end position="1195"/>
    </location>
</feature>
<dbReference type="InterPro" id="IPR057306">
    <property type="entry name" value="B-barrel_PelB_C"/>
</dbReference>
<evidence type="ECO:0000313" key="4">
    <source>
        <dbReference type="Proteomes" id="UP001596425"/>
    </source>
</evidence>
<keyword evidence="4" id="KW-1185">Reference proteome</keyword>
<keyword evidence="1" id="KW-1133">Transmembrane helix</keyword>
<gene>
    <name evidence="3" type="ORF">ACFQBM_16095</name>
</gene>
<dbReference type="Pfam" id="PF13429">
    <property type="entry name" value="TPR_15"/>
    <property type="match status" value="1"/>
</dbReference>
<comment type="caution">
    <text evidence="3">The sequence shown here is derived from an EMBL/GenBank/DDBJ whole genome shotgun (WGS) entry which is preliminary data.</text>
</comment>
<name>A0ABW1YTQ7_9GAMM</name>
<organism evidence="3 4">
    <name type="scientific">Microbulbifer taiwanensis</name>
    <dbReference type="NCBI Taxonomy" id="986746"/>
    <lineage>
        <taxon>Bacteria</taxon>
        <taxon>Pseudomonadati</taxon>
        <taxon>Pseudomonadota</taxon>
        <taxon>Gammaproteobacteria</taxon>
        <taxon>Cellvibrionales</taxon>
        <taxon>Microbulbiferaceae</taxon>
        <taxon>Microbulbifer</taxon>
    </lineage>
</organism>
<proteinExistence type="predicted"/>
<accession>A0ABW1YTQ7</accession>
<evidence type="ECO:0000256" key="1">
    <source>
        <dbReference type="SAM" id="Phobius"/>
    </source>
</evidence>
<dbReference type="RefSeq" id="WP_193191446.1">
    <property type="nucleotide sequence ID" value="NZ_JACZFR010000018.1"/>
</dbReference>
<evidence type="ECO:0000259" key="2">
    <source>
        <dbReference type="Pfam" id="PF24604"/>
    </source>
</evidence>
<keyword evidence="1" id="KW-0812">Transmembrane</keyword>
<dbReference type="Proteomes" id="UP001596425">
    <property type="component" value="Unassembled WGS sequence"/>
</dbReference>
<keyword evidence="1" id="KW-0472">Membrane</keyword>
<reference evidence="4" key="1">
    <citation type="journal article" date="2019" name="Int. J. Syst. Evol. Microbiol.">
        <title>The Global Catalogue of Microorganisms (GCM) 10K type strain sequencing project: providing services to taxonomists for standard genome sequencing and annotation.</title>
        <authorList>
            <consortium name="The Broad Institute Genomics Platform"/>
            <consortium name="The Broad Institute Genome Sequencing Center for Infectious Disease"/>
            <person name="Wu L."/>
            <person name="Ma J."/>
        </authorList>
    </citation>
    <scope>NUCLEOTIDE SEQUENCE [LARGE SCALE GENOMIC DNA]</scope>
    <source>
        <strain evidence="4">CGMCC 1.13718</strain>
    </source>
</reference>
<dbReference type="SUPFAM" id="SSF48452">
    <property type="entry name" value="TPR-like"/>
    <property type="match status" value="2"/>
</dbReference>
<dbReference type="InterPro" id="IPR011990">
    <property type="entry name" value="TPR-like_helical_dom_sf"/>
</dbReference>
<evidence type="ECO:0000313" key="3">
    <source>
        <dbReference type="EMBL" id="MFC6634810.1"/>
    </source>
</evidence>
<dbReference type="Pfam" id="PF24604">
    <property type="entry name" value="B-barrel_PelB_C"/>
    <property type="match status" value="1"/>
</dbReference>
<feature type="transmembrane region" description="Helical" evidence="1">
    <location>
        <begin position="12"/>
        <end position="33"/>
    </location>
</feature>
<sequence length="1198" mass="133978">MSVATLNSGKRLISPSGIVVIVIVVVATLIELFPRNRATQSLEEDAQPDALAIEYLKIRLQSEPDNRELRLLLARQLFAFGELEKAAELLPPLLASADAQDRLQASLVAVEILVRQIQAGQYGGAGAAAQLNSALERLRELGPLQVRPAPLRDTLLGLPTPALRARALSLLSDSFDEQQTARDWRILAAQNHLADQQYERAVTLYRAAFQHSGTGQEAADIAAAHVHVLLQAGQPQRAYREVAAYLKTFPQNPALLRLAIDIGRQNGQLQRASLWARSLRAQEPADHQLDLLLFEILVAGGDLVSAQEIADTWAASAQSLAPELQVRVAQLYGWNGEPEKALHQWLQLAEQARHARAAEEASGLAVSLQRHREQIRAYGLLARHRPLSDEELQRYLDALLAELGTGQAELALAAYIDRYPRHRHAWWLRRQLLVDTLQFDRATALDRQFALQFRPTVGETMDMARLQWELRQPEEALQLLQSPRGGGGDHLDHDYWSMVAEIAWVLDEIELAEQAYSRLLNSEAQLSAAATERALQLAQYRGDREQGLRLARQGWENHRNPRYLLAALQHSIALEHWDIADGLMHQAQGVDALRERSGFQLLAARHAQHHGMDTRALGYLEAAVHSEPDNPQALQALLWFLIDSGPRFGPQLERSLRTAGADAVAQRQLWHVMGAGWHSLQRYSEALHWYGLALPEKQSDWLWLSGYADALQQAGLYNDAYRVKQRILGMLQARLENTGGGGGEERQLRLRLLAELEGELLAWRELASVAPPDSPAPVDAAWLPLLLEWCIRDGRTLDAEILQARAHSGRIELPGWQQLSRALSQRERDALQQLVFSARQLPPADRVAALRALGLNGQALEFGLSQLGPHIGEATGQQLRQMVTGLRPELPNGARLRHGRRSIGELDLGESALRFARASGNAFLQLDLNRLTPRTDSRLLRDVFAPESDWQLHGESLHGAEKYWWRLTGSDRTAKNIHGFAAGSASIFDQRLSGNWQIGYGQRDAISASFYQLGYRSGVQGGLDYQLDRHNRGFGRLRWSDYRSFDGAALAQGYRLQLGWQHQLQFTDPDWSLHADLTWMDNRLEDRISERLHPYFTAIPSAATLVADEYCRIGIGSSWRRSRPGEITQTAPSPHYFADLSSGWDCLQNKMDFAISAGVGWRLFGDDELSLQAQFSNARAGGDKAGSVYLNYSKYFGR</sequence>
<dbReference type="EMBL" id="JBHSVR010000001">
    <property type="protein sequence ID" value="MFC6634810.1"/>
    <property type="molecule type" value="Genomic_DNA"/>
</dbReference>